<dbReference type="InterPro" id="IPR053714">
    <property type="entry name" value="Iso_Racemase_Enz_sf"/>
</dbReference>
<comment type="caution">
    <text evidence="2">The sequence shown here is derived from an EMBL/GenBank/DDBJ whole genome shotgun (WGS) entry which is preliminary data.</text>
</comment>
<dbReference type="InterPro" id="IPR052186">
    <property type="entry name" value="Hydantoin_racemase-like"/>
</dbReference>
<name>A0A812PGJ9_9DINO</name>
<dbReference type="GO" id="GO:0047661">
    <property type="term" value="F:amino-acid racemase activity"/>
    <property type="evidence" value="ECO:0007669"/>
    <property type="project" value="InterPro"/>
</dbReference>
<dbReference type="Proteomes" id="UP000604046">
    <property type="component" value="Unassembled WGS sequence"/>
</dbReference>
<evidence type="ECO:0000313" key="3">
    <source>
        <dbReference type="Proteomes" id="UP000604046"/>
    </source>
</evidence>
<dbReference type="AlphaFoldDB" id="A0A812PGJ9"/>
<dbReference type="PANTHER" id="PTHR28047">
    <property type="entry name" value="PROTEIN DCG1"/>
    <property type="match status" value="1"/>
</dbReference>
<evidence type="ECO:0000256" key="1">
    <source>
        <dbReference type="ARBA" id="ARBA00038414"/>
    </source>
</evidence>
<comment type="similarity">
    <text evidence="1">Belongs to the HyuE racemase family.</text>
</comment>
<dbReference type="Pfam" id="PF01177">
    <property type="entry name" value="Asp_Glu_race"/>
    <property type="match status" value="1"/>
</dbReference>
<organism evidence="2 3">
    <name type="scientific">Symbiodinium natans</name>
    <dbReference type="NCBI Taxonomy" id="878477"/>
    <lineage>
        <taxon>Eukaryota</taxon>
        <taxon>Sar</taxon>
        <taxon>Alveolata</taxon>
        <taxon>Dinophyceae</taxon>
        <taxon>Suessiales</taxon>
        <taxon>Symbiodiniaceae</taxon>
        <taxon>Symbiodinium</taxon>
    </lineage>
</organism>
<gene>
    <name evidence="2" type="ORF">SNAT2548_LOCUS19156</name>
</gene>
<proteinExistence type="inferred from homology"/>
<reference evidence="2" key="1">
    <citation type="submission" date="2021-02" db="EMBL/GenBank/DDBJ databases">
        <authorList>
            <person name="Dougan E. K."/>
            <person name="Rhodes N."/>
            <person name="Thang M."/>
            <person name="Chan C."/>
        </authorList>
    </citation>
    <scope>NUCLEOTIDE SEQUENCE</scope>
</reference>
<dbReference type="PANTHER" id="PTHR28047:SF5">
    <property type="entry name" value="PROTEIN DCG1"/>
    <property type="match status" value="1"/>
</dbReference>
<evidence type="ECO:0000313" key="2">
    <source>
        <dbReference type="EMBL" id="CAE7358345.1"/>
    </source>
</evidence>
<protein>
    <recommendedName>
        <fullName evidence="4">Hydantoin racemase</fullName>
    </recommendedName>
</protein>
<dbReference type="EMBL" id="CAJNDS010002168">
    <property type="protein sequence ID" value="CAE7358345.1"/>
    <property type="molecule type" value="Genomic_DNA"/>
</dbReference>
<keyword evidence="3" id="KW-1185">Reference proteome</keyword>
<sequence>MLPSSSLRTGCRRMAAIALPTRVLSSPSAVHRRCLWMARCLFQPKRALSTQPSIPSMPQPRILIVNPNTSSDFTEKIRDAGRAAAAAAGAVVDAVQPAEGPESIESVYEELLSSPPTLRIMRERETECDAMVLACFSDHPALHAARECLRVPVVGLLDASVLTGLLLGDRVSIVSTSATWRPLLRKGCEALLGGNSARLASVRTIDLPVLALEGAPRQQGAPAESAGGAYGVDEAIERICAEAKQAVEGDGADVIVLGCAGMAGLRARVECAVGGGVDGGSLVAVVEPVAAAVECAASLARQRLFTAKRCLYSTPKVSPPHLADLVPPKNQDSTKLLALDKWFYNAKEAREAPVDKAYVCKVAEWKLSRGTFRPGLLQKAQSNSEAAVQKALKAASEVIDEDPAKAIKALDTTLAGIGPATASAVLCRAFPTKVAFMSDEAMLGCGLFSKASEIKYDLKTFARFNETVQMKAQELGAPWTGDTVAKALWATRTLQKDAAAPKPVMKVPAAKVSGSTGVKKTIAKNGKK</sequence>
<dbReference type="OrthoDB" id="8249012at2759"/>
<evidence type="ECO:0008006" key="4">
    <source>
        <dbReference type="Google" id="ProtNLM"/>
    </source>
</evidence>
<dbReference type="InterPro" id="IPR015942">
    <property type="entry name" value="Asp/Glu/hydantoin_racemase"/>
</dbReference>
<accession>A0A812PGJ9</accession>
<dbReference type="Gene3D" id="3.40.50.12500">
    <property type="match status" value="1"/>
</dbReference>